<evidence type="ECO:0000259" key="10">
    <source>
        <dbReference type="PROSITE" id="PS50262"/>
    </source>
</evidence>
<evidence type="ECO:0000256" key="1">
    <source>
        <dbReference type="ARBA" id="ARBA00004141"/>
    </source>
</evidence>
<feature type="transmembrane region" description="Helical" evidence="9">
    <location>
        <begin position="87"/>
        <end position="107"/>
    </location>
</feature>
<feature type="domain" description="G-protein coupled receptors family 1 profile" evidence="10">
    <location>
        <begin position="66"/>
        <end position="322"/>
    </location>
</feature>
<dbReference type="Gene3D" id="1.20.1070.10">
    <property type="entry name" value="Rhodopsin 7-helix transmembrane proteins"/>
    <property type="match status" value="1"/>
</dbReference>
<feature type="transmembrane region" description="Helical" evidence="9">
    <location>
        <begin position="167"/>
        <end position="191"/>
    </location>
</feature>
<dbReference type="PANTHER" id="PTHR45695:SF9">
    <property type="entry name" value="LEUCOKININ RECEPTOR"/>
    <property type="match status" value="1"/>
</dbReference>
<evidence type="ECO:0000256" key="4">
    <source>
        <dbReference type="ARBA" id="ARBA00023040"/>
    </source>
</evidence>
<keyword evidence="11" id="KW-1185">Reference proteome</keyword>
<evidence type="ECO:0000313" key="11">
    <source>
        <dbReference type="Proteomes" id="UP000515163"/>
    </source>
</evidence>
<dbReference type="SUPFAM" id="SSF81321">
    <property type="entry name" value="Family A G protein-coupled receptor-like"/>
    <property type="match status" value="1"/>
</dbReference>
<dbReference type="CDD" id="cd00637">
    <property type="entry name" value="7tm_classA_rhodopsin-like"/>
    <property type="match status" value="1"/>
</dbReference>
<dbReference type="GO" id="GO:0005886">
    <property type="term" value="C:plasma membrane"/>
    <property type="evidence" value="ECO:0007669"/>
    <property type="project" value="TreeGrafter"/>
</dbReference>
<dbReference type="PROSITE" id="PS50262">
    <property type="entry name" value="G_PROTEIN_RECEP_F1_2"/>
    <property type="match status" value="1"/>
</dbReference>
<dbReference type="Proteomes" id="UP000515163">
    <property type="component" value="Unplaced"/>
</dbReference>
<dbReference type="RefSeq" id="XP_031569014.1">
    <property type="nucleotide sequence ID" value="XM_031713154.1"/>
</dbReference>
<evidence type="ECO:0000256" key="9">
    <source>
        <dbReference type="SAM" id="Phobius"/>
    </source>
</evidence>
<name>A0A6P8IQ36_ACTTE</name>
<dbReference type="FunFam" id="1.20.1070.10:FF:000291">
    <property type="entry name" value="Predicted protein"/>
    <property type="match status" value="1"/>
</dbReference>
<dbReference type="InterPro" id="IPR000276">
    <property type="entry name" value="GPCR_Rhodpsn"/>
</dbReference>
<dbReference type="FunCoup" id="A0A6P8IQ36">
    <property type="interactions" value="2156"/>
</dbReference>
<evidence type="ECO:0000313" key="12">
    <source>
        <dbReference type="RefSeq" id="XP_031569014.1"/>
    </source>
</evidence>
<dbReference type="KEGG" id="aten:116303586"/>
<dbReference type="GO" id="GO:0004930">
    <property type="term" value="F:G protein-coupled receptor activity"/>
    <property type="evidence" value="ECO:0007669"/>
    <property type="project" value="UniProtKB-KW"/>
</dbReference>
<comment type="subcellular location">
    <subcellularLocation>
        <location evidence="1">Membrane</location>
        <topology evidence="1">Multi-pass membrane protein</topology>
    </subcellularLocation>
</comment>
<feature type="transmembrane region" description="Helical" evidence="9">
    <location>
        <begin position="53"/>
        <end position="75"/>
    </location>
</feature>
<dbReference type="InterPro" id="IPR017452">
    <property type="entry name" value="GPCR_Rhodpsn_7TM"/>
</dbReference>
<keyword evidence="3 9" id="KW-1133">Transmembrane helix</keyword>
<accession>A0A6P8IQ36</accession>
<evidence type="ECO:0000256" key="8">
    <source>
        <dbReference type="SAM" id="MobiDB-lite"/>
    </source>
</evidence>
<feature type="transmembrane region" description="Helical" evidence="9">
    <location>
        <begin position="304"/>
        <end position="324"/>
    </location>
</feature>
<sequence length="390" mass="44327">MAHNNTSSPGASTFGNSTSGNSSLFKNESLPRSRSTAGICDTDVSDGALAFKALFYILVIICSLVGNSCIVAVVLRNRRMRTPVNFFILNMAIGDLLITVFFMPRMLTRIFYGVEWQIDGLTGLILCKISPSMQELCSCLSVLWFMAISIDRFFAVVFPLKKIITKNVAYMMIAGIWFIAIAARFPSFYYLNLYYFRTNVYCTIVLKDNKLLEEVYYNFSFVIFYAVPLCIVVILYTAVILALKKRKRPGATSLTQQNNQLKRTHRILKMLVAVVINFSICWFLYFCIPVLLPYLDLQMACDLFFPRFFLSHLNCVFNPLVYLISIENYRHGVKNIFSCLCPKRFCINAVAPEDECSTSEIRNKTHGRSSVFVVDNETASNKYNTSTSPL</sequence>
<feature type="compositionally biased region" description="Low complexity" evidence="8">
    <location>
        <begin position="12"/>
        <end position="25"/>
    </location>
</feature>
<dbReference type="InParanoid" id="A0A6P8IQ36"/>
<feature type="compositionally biased region" description="Polar residues" evidence="8">
    <location>
        <begin position="1"/>
        <end position="11"/>
    </location>
</feature>
<evidence type="ECO:0000256" key="3">
    <source>
        <dbReference type="ARBA" id="ARBA00022989"/>
    </source>
</evidence>
<feature type="transmembrane region" description="Helical" evidence="9">
    <location>
        <begin position="142"/>
        <end position="160"/>
    </location>
</feature>
<evidence type="ECO:0000256" key="6">
    <source>
        <dbReference type="ARBA" id="ARBA00023170"/>
    </source>
</evidence>
<feature type="region of interest" description="Disordered" evidence="8">
    <location>
        <begin position="1"/>
        <end position="29"/>
    </location>
</feature>
<dbReference type="OrthoDB" id="6076970at2759"/>
<evidence type="ECO:0000256" key="7">
    <source>
        <dbReference type="ARBA" id="ARBA00023224"/>
    </source>
</evidence>
<feature type="transmembrane region" description="Helical" evidence="9">
    <location>
        <begin position="215"/>
        <end position="243"/>
    </location>
</feature>
<gene>
    <name evidence="12" type="primary">LOC116303586</name>
</gene>
<proteinExistence type="predicted"/>
<evidence type="ECO:0000256" key="5">
    <source>
        <dbReference type="ARBA" id="ARBA00023136"/>
    </source>
</evidence>
<evidence type="ECO:0000256" key="2">
    <source>
        <dbReference type="ARBA" id="ARBA00022692"/>
    </source>
</evidence>
<dbReference type="SMART" id="SM01381">
    <property type="entry name" value="7TM_GPCR_Srsx"/>
    <property type="match status" value="1"/>
</dbReference>
<keyword evidence="2 9" id="KW-0812">Transmembrane</keyword>
<organism evidence="11 12">
    <name type="scientific">Actinia tenebrosa</name>
    <name type="common">Australian red waratah sea anemone</name>
    <dbReference type="NCBI Taxonomy" id="6105"/>
    <lineage>
        <taxon>Eukaryota</taxon>
        <taxon>Metazoa</taxon>
        <taxon>Cnidaria</taxon>
        <taxon>Anthozoa</taxon>
        <taxon>Hexacorallia</taxon>
        <taxon>Actiniaria</taxon>
        <taxon>Actiniidae</taxon>
        <taxon>Actinia</taxon>
    </lineage>
</organism>
<dbReference type="Pfam" id="PF00001">
    <property type="entry name" value="7tm_1"/>
    <property type="match status" value="1"/>
</dbReference>
<keyword evidence="4" id="KW-0297">G-protein coupled receptor</keyword>
<keyword evidence="7" id="KW-0807">Transducer</keyword>
<protein>
    <submittedName>
        <fullName evidence="12">Neuropeptide FF receptor 2-like</fullName>
    </submittedName>
</protein>
<keyword evidence="6" id="KW-0675">Receptor</keyword>
<dbReference type="GeneID" id="116303586"/>
<feature type="transmembrane region" description="Helical" evidence="9">
    <location>
        <begin position="270"/>
        <end position="292"/>
    </location>
</feature>
<dbReference type="PRINTS" id="PR00237">
    <property type="entry name" value="GPCRRHODOPSN"/>
</dbReference>
<reference evidence="12" key="1">
    <citation type="submission" date="2025-08" db="UniProtKB">
        <authorList>
            <consortium name="RefSeq"/>
        </authorList>
    </citation>
    <scope>IDENTIFICATION</scope>
    <source>
        <tissue evidence="12">Tentacle</tissue>
    </source>
</reference>
<dbReference type="AlphaFoldDB" id="A0A6P8IQ36"/>
<keyword evidence="5 9" id="KW-0472">Membrane</keyword>
<dbReference type="PANTHER" id="PTHR45695">
    <property type="entry name" value="LEUCOKININ RECEPTOR-RELATED"/>
    <property type="match status" value="1"/>
</dbReference>